<protein>
    <submittedName>
        <fullName evidence="2">InfA protein</fullName>
    </submittedName>
    <submittedName>
        <fullName evidence="1">Translation initiation factor 1</fullName>
    </submittedName>
</protein>
<evidence type="ECO:0000313" key="2">
    <source>
        <dbReference type="EMBL" id="BDH72858.1"/>
    </source>
</evidence>
<proteinExistence type="predicted"/>
<accession>A0A8S0NM02</accession>
<gene>
    <name evidence="2" type="primary">infA</name>
</gene>
<reference evidence="2" key="1">
    <citation type="submission" date="2022-03" db="EMBL/GenBank/DDBJ databases">
        <title>The complete chloroplast genome of Ormosia ferruginea.</title>
        <authorList>
            <person name="Wang Z."/>
        </authorList>
    </citation>
    <scope>NUCLEOTIDE SEQUENCE</scope>
</reference>
<geneLocation type="chloroplast" evidence="2"/>
<keyword evidence="1" id="KW-0648">Protein biosynthesis</keyword>
<dbReference type="GO" id="GO:0003743">
    <property type="term" value="F:translation initiation factor activity"/>
    <property type="evidence" value="ECO:0007669"/>
    <property type="project" value="UniProtKB-KW"/>
</dbReference>
<keyword evidence="2" id="KW-0934">Plastid</keyword>
<organism evidence="2">
    <name type="scientific">Ormosia ferruginea</name>
    <dbReference type="NCBI Taxonomy" id="2929556"/>
    <lineage>
        <taxon>Eukaryota</taxon>
        <taxon>Viridiplantae</taxon>
        <taxon>Streptophyta</taxon>
        <taxon>Embryophyta</taxon>
        <taxon>Tracheophyta</taxon>
        <taxon>Spermatophyta</taxon>
        <taxon>Magnoliopsida</taxon>
        <taxon>eudicotyledons</taxon>
        <taxon>Gunneridae</taxon>
        <taxon>Pentapetalae</taxon>
        <taxon>rosids</taxon>
        <taxon>fabids</taxon>
        <taxon>Fabales</taxon>
        <taxon>Fabaceae</taxon>
        <taxon>Papilionoideae</taxon>
        <taxon>50 kb inversion clade</taxon>
        <taxon>genistoids sensu lato</taxon>
        <taxon>Ormosieae</taxon>
        <taxon>Ormosia</taxon>
    </lineage>
</organism>
<name>A0A8S0NM02_9FABA</name>
<keyword evidence="2" id="KW-0150">Chloroplast</keyword>
<evidence type="ECO:0000313" key="1">
    <source>
        <dbReference type="EMBL" id="BDH72825.1"/>
    </source>
</evidence>
<dbReference type="AlphaFoldDB" id="A0A8S0NM02"/>
<sequence length="89" mass="10858">MFQVPLYNENRILGYVSERIRRTLILYVYERESKNGSISHLIRLFFQLQHFFWGVQLEVKNLRKPYFLPIKRFGIKLRTDKYENKGLCS</sequence>
<keyword evidence="1" id="KW-0396">Initiation factor</keyword>
<dbReference type="EMBL" id="LC703525">
    <property type="protein sequence ID" value="BDH72858.1"/>
    <property type="molecule type" value="Genomic_DNA"/>
</dbReference>
<dbReference type="EMBL" id="LC703525">
    <property type="protein sequence ID" value="BDH72825.1"/>
    <property type="molecule type" value="Genomic_DNA"/>
</dbReference>